<dbReference type="InterPro" id="IPR027612">
    <property type="entry name" value="Put_MTase_LIC12133"/>
</dbReference>
<sequence length="269" mass="30205">MQWLHTLHQAVDRLAMTPGIRQLGRRRHARRFLRNTDENLFLGVFDSFDAAAAAAPRTGKLGYDNDDSANLPYTSAIAPRDYPAMFWLGKSFTEGLHSVFDLGGHIGVKYYAFRRALSYPAALRWTVCDVPAVVARGRELALARAPEGRLLFTSDHHAATDHEVLFASGSLQYLPFTLAELLQRLPRLPRRLVINGTPIHESRAFFTLNSIGCAFCPYRVQARETFVSDILALGYAKRDDWENTAKALTLPFQAGYDVPHYSGFCFDLP</sequence>
<accession>A0ABT0YME7</accession>
<dbReference type="Proteomes" id="UP001165541">
    <property type="component" value="Unassembled WGS sequence"/>
</dbReference>
<keyword evidence="2" id="KW-1185">Reference proteome</keyword>
<gene>
    <name evidence="1" type="ORF">M8A51_05850</name>
</gene>
<evidence type="ECO:0000313" key="1">
    <source>
        <dbReference type="EMBL" id="MCM5679053.1"/>
    </source>
</evidence>
<keyword evidence="1" id="KW-0808">Transferase</keyword>
<organism evidence="1 2">
    <name type="scientific">Caldimonas mangrovi</name>
    <dbReference type="NCBI Taxonomy" id="2944811"/>
    <lineage>
        <taxon>Bacteria</taxon>
        <taxon>Pseudomonadati</taxon>
        <taxon>Pseudomonadota</taxon>
        <taxon>Betaproteobacteria</taxon>
        <taxon>Burkholderiales</taxon>
        <taxon>Sphaerotilaceae</taxon>
        <taxon>Caldimonas</taxon>
    </lineage>
</organism>
<dbReference type="GO" id="GO:0008168">
    <property type="term" value="F:methyltransferase activity"/>
    <property type="evidence" value="ECO:0007669"/>
    <property type="project" value="UniProtKB-KW"/>
</dbReference>
<dbReference type="GO" id="GO:0032259">
    <property type="term" value="P:methylation"/>
    <property type="evidence" value="ECO:0007669"/>
    <property type="project" value="UniProtKB-KW"/>
</dbReference>
<evidence type="ECO:0000313" key="2">
    <source>
        <dbReference type="Proteomes" id="UP001165541"/>
    </source>
</evidence>
<proteinExistence type="predicted"/>
<name>A0ABT0YME7_9BURK</name>
<dbReference type="RefSeq" id="WP_251777241.1">
    <property type="nucleotide sequence ID" value="NZ_JAMKFE010000003.1"/>
</dbReference>
<dbReference type="EMBL" id="JAMKFE010000003">
    <property type="protein sequence ID" value="MCM5679053.1"/>
    <property type="molecule type" value="Genomic_DNA"/>
</dbReference>
<comment type="caution">
    <text evidence="1">The sequence shown here is derived from an EMBL/GenBank/DDBJ whole genome shotgun (WGS) entry which is preliminary data.</text>
</comment>
<reference evidence="1" key="1">
    <citation type="submission" date="2022-05" db="EMBL/GenBank/DDBJ databases">
        <title>Schlegelella sp. nov., isolated from mangrove soil.</title>
        <authorList>
            <person name="Liu Y."/>
            <person name="Ge X."/>
            <person name="Liu W."/>
        </authorList>
    </citation>
    <scope>NUCLEOTIDE SEQUENCE</scope>
    <source>
        <strain evidence="1">S2-27</strain>
    </source>
</reference>
<dbReference type="NCBIfam" id="TIGR04325">
    <property type="entry name" value="MTase_LIC12133"/>
    <property type="match status" value="1"/>
</dbReference>
<keyword evidence="1" id="KW-0489">Methyltransferase</keyword>
<protein>
    <submittedName>
        <fullName evidence="1">TIGR04325 family methyltransferase</fullName>
    </submittedName>
</protein>